<feature type="domain" description="Lnb N-terminal periplasmic" evidence="3">
    <location>
        <begin position="32"/>
        <end position="158"/>
    </location>
</feature>
<feature type="transmembrane region" description="Helical" evidence="1">
    <location>
        <begin position="277"/>
        <end position="301"/>
    </location>
</feature>
<evidence type="ECO:0000313" key="6">
    <source>
        <dbReference type="Proteomes" id="UP000632858"/>
    </source>
</evidence>
<feature type="domain" description="Lnb-like transmembrane" evidence="4">
    <location>
        <begin position="253"/>
        <end position="358"/>
    </location>
</feature>
<evidence type="ECO:0000259" key="4">
    <source>
        <dbReference type="Pfam" id="PF25221"/>
    </source>
</evidence>
<dbReference type="Proteomes" id="UP000632858">
    <property type="component" value="Unassembled WGS sequence"/>
</dbReference>
<keyword evidence="6" id="KW-1185">Reference proteome</keyword>
<feature type="signal peptide" evidence="2">
    <location>
        <begin position="1"/>
        <end position="25"/>
    </location>
</feature>
<sequence length="393" mass="43615">MANKVLRRLLALCLLAASALGPAAAAEPRIGVMTMQPGEVFWERFGHNAIVVDDGVRALSYNFGFFDMAEPGFTGNFIKGRMNYLMLALPLEQDLGYYRQVGRGVDIQWLALSPEQSRRLRARLAFLARPENARYRYDYFRNNCATRVRDVLDEALGGELHRQLTASSLGNSYRSESVRLAWPAKWMALGFDLGMNADGDKALSRWDEAFIPMRLQDSLRGVRLSDGRPLVREEQTILPSKLPPPPAELPQWPLTAAAIGLGLAGLLFAARRRSQRLFNAGMLAFWLVSGLIGSVLLAAWLGTEHRFLHANANLLLFPPLAWLAVVLHALRRRSPALRAAYLLTVKAIAALAVAAVLLKFAQTGGQSNLNWILMALPAHWLITRQVLADNNPE</sequence>
<dbReference type="RefSeq" id="WP_188447333.1">
    <property type="nucleotide sequence ID" value="NZ_BMFO01000001.1"/>
</dbReference>
<reference evidence="5" key="2">
    <citation type="submission" date="2020-09" db="EMBL/GenBank/DDBJ databases">
        <authorList>
            <person name="Sun Q."/>
            <person name="Zhou Y."/>
        </authorList>
    </citation>
    <scope>NUCLEOTIDE SEQUENCE</scope>
    <source>
        <strain evidence="5">CGMCC 1.12726</strain>
    </source>
</reference>
<name>A0A917CEG1_9GAMM</name>
<dbReference type="InterPro" id="IPR025178">
    <property type="entry name" value="Lnb_N"/>
</dbReference>
<evidence type="ECO:0000256" key="1">
    <source>
        <dbReference type="SAM" id="Phobius"/>
    </source>
</evidence>
<comment type="caution">
    <text evidence="5">The sequence shown here is derived from an EMBL/GenBank/DDBJ whole genome shotgun (WGS) entry which is preliminary data.</text>
</comment>
<organism evidence="5 6">
    <name type="scientific">Arenimonas maotaiensis</name>
    <dbReference type="NCBI Taxonomy" id="1446479"/>
    <lineage>
        <taxon>Bacteria</taxon>
        <taxon>Pseudomonadati</taxon>
        <taxon>Pseudomonadota</taxon>
        <taxon>Gammaproteobacteria</taxon>
        <taxon>Lysobacterales</taxon>
        <taxon>Lysobacteraceae</taxon>
        <taxon>Arenimonas</taxon>
    </lineage>
</organism>
<reference evidence="5" key="1">
    <citation type="journal article" date="2014" name="Int. J. Syst. Evol. Microbiol.">
        <title>Complete genome sequence of Corynebacterium casei LMG S-19264T (=DSM 44701T), isolated from a smear-ripened cheese.</title>
        <authorList>
            <consortium name="US DOE Joint Genome Institute (JGI-PGF)"/>
            <person name="Walter F."/>
            <person name="Albersmeier A."/>
            <person name="Kalinowski J."/>
            <person name="Ruckert C."/>
        </authorList>
    </citation>
    <scope>NUCLEOTIDE SEQUENCE</scope>
    <source>
        <strain evidence="5">CGMCC 1.12726</strain>
    </source>
</reference>
<feature type="transmembrane region" description="Helical" evidence="1">
    <location>
        <begin position="252"/>
        <end position="270"/>
    </location>
</feature>
<evidence type="ECO:0000259" key="3">
    <source>
        <dbReference type="Pfam" id="PF13387"/>
    </source>
</evidence>
<dbReference type="Pfam" id="PF13387">
    <property type="entry name" value="Lnb_N"/>
    <property type="match status" value="1"/>
</dbReference>
<dbReference type="EMBL" id="BMFO01000001">
    <property type="protein sequence ID" value="GGF85724.1"/>
    <property type="molecule type" value="Genomic_DNA"/>
</dbReference>
<accession>A0A917CEG1</accession>
<evidence type="ECO:0000313" key="5">
    <source>
        <dbReference type="EMBL" id="GGF85724.1"/>
    </source>
</evidence>
<dbReference type="Pfam" id="PF25221">
    <property type="entry name" value="5TMH_Lnb"/>
    <property type="match status" value="1"/>
</dbReference>
<feature type="transmembrane region" description="Helical" evidence="1">
    <location>
        <begin position="307"/>
        <end position="327"/>
    </location>
</feature>
<keyword evidence="1" id="KW-1133">Transmembrane helix</keyword>
<feature type="chain" id="PRO_5036804028" evidence="2">
    <location>
        <begin position="26"/>
        <end position="393"/>
    </location>
</feature>
<gene>
    <name evidence="5" type="ORF">GCM10010960_04670</name>
</gene>
<evidence type="ECO:0000256" key="2">
    <source>
        <dbReference type="SAM" id="SignalP"/>
    </source>
</evidence>
<proteinExistence type="predicted"/>
<keyword evidence="1" id="KW-0472">Membrane</keyword>
<dbReference type="InterPro" id="IPR057436">
    <property type="entry name" value="5TMH_Lnb"/>
</dbReference>
<dbReference type="AlphaFoldDB" id="A0A917CEG1"/>
<protein>
    <submittedName>
        <fullName evidence="5">Membrane protein</fullName>
    </submittedName>
</protein>
<keyword evidence="1" id="KW-0812">Transmembrane</keyword>
<feature type="transmembrane region" description="Helical" evidence="1">
    <location>
        <begin position="339"/>
        <end position="361"/>
    </location>
</feature>
<keyword evidence="2" id="KW-0732">Signal</keyword>